<name>A0ABT3CND9_9BACT</name>
<evidence type="ECO:0000313" key="3">
    <source>
        <dbReference type="Proteomes" id="UP001300692"/>
    </source>
</evidence>
<organism evidence="2 3">
    <name type="scientific">Reichenbachiella ulvae</name>
    <dbReference type="NCBI Taxonomy" id="2980104"/>
    <lineage>
        <taxon>Bacteria</taxon>
        <taxon>Pseudomonadati</taxon>
        <taxon>Bacteroidota</taxon>
        <taxon>Cytophagia</taxon>
        <taxon>Cytophagales</taxon>
        <taxon>Reichenbachiellaceae</taxon>
        <taxon>Reichenbachiella</taxon>
    </lineage>
</organism>
<dbReference type="EMBL" id="JAOYOD010000001">
    <property type="protein sequence ID" value="MCV9385225.1"/>
    <property type="molecule type" value="Genomic_DNA"/>
</dbReference>
<dbReference type="RefSeq" id="WP_264136018.1">
    <property type="nucleotide sequence ID" value="NZ_JAOYOD010000001.1"/>
</dbReference>
<dbReference type="SUPFAM" id="SSF50729">
    <property type="entry name" value="PH domain-like"/>
    <property type="match status" value="1"/>
</dbReference>
<keyword evidence="1" id="KW-1133">Transmembrane helix</keyword>
<feature type="transmembrane region" description="Helical" evidence="1">
    <location>
        <begin position="12"/>
        <end position="31"/>
    </location>
</feature>
<evidence type="ECO:0008006" key="4">
    <source>
        <dbReference type="Google" id="ProtNLM"/>
    </source>
</evidence>
<accession>A0ABT3CND9</accession>
<sequence>MEKNSIDSTRAIKLLILLASAICIMMIVSYISDLKIIEELTFILITTLATLVVIIHHYHNKVENKIIYTKGALILEPDETSLIEGKAISINEDKVTYGVLYLTNNRLIFSQEGLKFFMISLAEIVQVNFFLKKGFLKKGITVLDKNNQEWSFLIEYPEDWISLVHCQIGLLQSSLNDTSSLNAT</sequence>
<proteinExistence type="predicted"/>
<feature type="transmembrane region" description="Helical" evidence="1">
    <location>
        <begin position="37"/>
        <end position="55"/>
    </location>
</feature>
<gene>
    <name evidence="2" type="ORF">N7U62_01045</name>
</gene>
<reference evidence="2 3" key="1">
    <citation type="submission" date="2022-10" db="EMBL/GenBank/DDBJ databases">
        <title>Comparative genomics and taxonomic characterization of three novel marine species of genus Reichenbachiella exhibiting antioxidant and polysaccharide degradation activities.</title>
        <authorList>
            <person name="Muhammad N."/>
            <person name="Lee Y.-J."/>
            <person name="Ko J."/>
            <person name="Kim S.-G."/>
        </authorList>
    </citation>
    <scope>NUCLEOTIDE SEQUENCE [LARGE SCALE GENOMIC DNA]</scope>
    <source>
        <strain evidence="2 3">ABR2-5</strain>
    </source>
</reference>
<protein>
    <recommendedName>
        <fullName evidence="4">GRAM domain-containing protein</fullName>
    </recommendedName>
</protein>
<evidence type="ECO:0000256" key="1">
    <source>
        <dbReference type="SAM" id="Phobius"/>
    </source>
</evidence>
<keyword evidence="1" id="KW-0812">Transmembrane</keyword>
<evidence type="ECO:0000313" key="2">
    <source>
        <dbReference type="EMBL" id="MCV9385225.1"/>
    </source>
</evidence>
<keyword evidence="3" id="KW-1185">Reference proteome</keyword>
<comment type="caution">
    <text evidence="2">The sequence shown here is derived from an EMBL/GenBank/DDBJ whole genome shotgun (WGS) entry which is preliminary data.</text>
</comment>
<dbReference type="Proteomes" id="UP001300692">
    <property type="component" value="Unassembled WGS sequence"/>
</dbReference>
<keyword evidence="1" id="KW-0472">Membrane</keyword>